<keyword evidence="2" id="KW-1185">Reference proteome</keyword>
<protein>
    <submittedName>
        <fullName evidence="1">Uncharacterized protein</fullName>
    </submittedName>
</protein>
<comment type="caution">
    <text evidence="1">The sequence shown here is derived from an EMBL/GenBank/DDBJ whole genome shotgun (WGS) entry which is preliminary data.</text>
</comment>
<dbReference type="AlphaFoldDB" id="A0AAP0BNL6"/>
<dbReference type="Proteomes" id="UP001418222">
    <property type="component" value="Unassembled WGS sequence"/>
</dbReference>
<accession>A0AAP0BNL6</accession>
<gene>
    <name evidence="1" type="ORF">KSP39_PZI007852</name>
</gene>
<organism evidence="1 2">
    <name type="scientific">Platanthera zijinensis</name>
    <dbReference type="NCBI Taxonomy" id="2320716"/>
    <lineage>
        <taxon>Eukaryota</taxon>
        <taxon>Viridiplantae</taxon>
        <taxon>Streptophyta</taxon>
        <taxon>Embryophyta</taxon>
        <taxon>Tracheophyta</taxon>
        <taxon>Spermatophyta</taxon>
        <taxon>Magnoliopsida</taxon>
        <taxon>Liliopsida</taxon>
        <taxon>Asparagales</taxon>
        <taxon>Orchidaceae</taxon>
        <taxon>Orchidoideae</taxon>
        <taxon>Orchideae</taxon>
        <taxon>Orchidinae</taxon>
        <taxon>Platanthera</taxon>
    </lineage>
</organism>
<name>A0AAP0BNL6_9ASPA</name>
<sequence length="94" mass="11029">MLDRIESNFLDAADHMKLQIDFLCGQGLISKDAFKILHSFKSTFLDVADHMKIQFLLQTLGFRSPRRIPRLLGREFGEANFSQITSYRYSKMRR</sequence>
<evidence type="ECO:0000313" key="1">
    <source>
        <dbReference type="EMBL" id="KAK8945090.1"/>
    </source>
</evidence>
<dbReference type="EMBL" id="JBBWWQ010000006">
    <property type="protein sequence ID" value="KAK8945090.1"/>
    <property type="molecule type" value="Genomic_DNA"/>
</dbReference>
<proteinExistence type="predicted"/>
<reference evidence="1 2" key="1">
    <citation type="journal article" date="2022" name="Nat. Plants">
        <title>Genomes of leafy and leafless Platanthera orchids illuminate the evolution of mycoheterotrophy.</title>
        <authorList>
            <person name="Li M.H."/>
            <person name="Liu K.W."/>
            <person name="Li Z."/>
            <person name="Lu H.C."/>
            <person name="Ye Q.L."/>
            <person name="Zhang D."/>
            <person name="Wang J.Y."/>
            <person name="Li Y.F."/>
            <person name="Zhong Z.M."/>
            <person name="Liu X."/>
            <person name="Yu X."/>
            <person name="Liu D.K."/>
            <person name="Tu X.D."/>
            <person name="Liu B."/>
            <person name="Hao Y."/>
            <person name="Liao X.Y."/>
            <person name="Jiang Y.T."/>
            <person name="Sun W.H."/>
            <person name="Chen J."/>
            <person name="Chen Y.Q."/>
            <person name="Ai Y."/>
            <person name="Zhai J.W."/>
            <person name="Wu S.S."/>
            <person name="Zhou Z."/>
            <person name="Hsiao Y.Y."/>
            <person name="Wu W.L."/>
            <person name="Chen Y.Y."/>
            <person name="Lin Y.F."/>
            <person name="Hsu J.L."/>
            <person name="Li C.Y."/>
            <person name="Wang Z.W."/>
            <person name="Zhao X."/>
            <person name="Zhong W.Y."/>
            <person name="Ma X.K."/>
            <person name="Ma L."/>
            <person name="Huang J."/>
            <person name="Chen G.Z."/>
            <person name="Huang M.Z."/>
            <person name="Huang L."/>
            <person name="Peng D.H."/>
            <person name="Luo Y.B."/>
            <person name="Zou S.Q."/>
            <person name="Chen S.P."/>
            <person name="Lan S."/>
            <person name="Tsai W.C."/>
            <person name="Van de Peer Y."/>
            <person name="Liu Z.J."/>
        </authorList>
    </citation>
    <scope>NUCLEOTIDE SEQUENCE [LARGE SCALE GENOMIC DNA]</scope>
    <source>
        <strain evidence="1">Lor287</strain>
    </source>
</reference>
<evidence type="ECO:0000313" key="2">
    <source>
        <dbReference type="Proteomes" id="UP001418222"/>
    </source>
</evidence>